<dbReference type="GO" id="GO:0071949">
    <property type="term" value="F:FAD binding"/>
    <property type="evidence" value="ECO:0007669"/>
    <property type="project" value="InterPro"/>
</dbReference>
<dbReference type="Pfam" id="PF01494">
    <property type="entry name" value="FAD_binding_3"/>
    <property type="match status" value="1"/>
</dbReference>
<keyword evidence="5" id="KW-0503">Monooxygenase</keyword>
<keyword evidence="6" id="KW-0812">Transmembrane</keyword>
<gene>
    <name evidence="8" type="ORF">CBYS24578_00013388</name>
</gene>
<evidence type="ECO:0000256" key="1">
    <source>
        <dbReference type="ARBA" id="ARBA00007992"/>
    </source>
</evidence>
<keyword evidence="3" id="KW-0274">FAD</keyword>
<evidence type="ECO:0000313" key="9">
    <source>
        <dbReference type="Proteomes" id="UP000754883"/>
    </source>
</evidence>
<keyword evidence="6" id="KW-0472">Membrane</keyword>
<keyword evidence="6" id="KW-1133">Transmembrane helix</keyword>
<dbReference type="PANTHER" id="PTHR13789">
    <property type="entry name" value="MONOOXYGENASE"/>
    <property type="match status" value="1"/>
</dbReference>
<feature type="transmembrane region" description="Helical" evidence="6">
    <location>
        <begin position="12"/>
        <end position="32"/>
    </location>
</feature>
<dbReference type="InterPro" id="IPR036188">
    <property type="entry name" value="FAD/NAD-bd_sf"/>
</dbReference>
<protein>
    <recommendedName>
        <fullName evidence="7">FAD-binding domain-containing protein</fullName>
    </recommendedName>
</protein>
<evidence type="ECO:0000256" key="3">
    <source>
        <dbReference type="ARBA" id="ARBA00022827"/>
    </source>
</evidence>
<evidence type="ECO:0000313" key="8">
    <source>
        <dbReference type="EMBL" id="CAG9994342.1"/>
    </source>
</evidence>
<evidence type="ECO:0000259" key="7">
    <source>
        <dbReference type="Pfam" id="PF01494"/>
    </source>
</evidence>
<feature type="domain" description="FAD-binding" evidence="7">
    <location>
        <begin position="18"/>
        <end position="336"/>
    </location>
</feature>
<keyword evidence="9" id="KW-1185">Reference proteome</keyword>
<keyword evidence="2" id="KW-0285">Flavoprotein</keyword>
<dbReference type="PANTHER" id="PTHR13789:SF236">
    <property type="entry name" value="MONOOXYGENASE, PUTATIVE (AFU_ORTHOLOGUE AFUA_6G12060)-RELATED"/>
    <property type="match status" value="1"/>
</dbReference>
<dbReference type="SUPFAM" id="SSF54373">
    <property type="entry name" value="FAD-linked reductases, C-terminal domain"/>
    <property type="match status" value="1"/>
</dbReference>
<proteinExistence type="inferred from homology"/>
<dbReference type="AlphaFoldDB" id="A0A9N9Y708"/>
<dbReference type="InterPro" id="IPR050493">
    <property type="entry name" value="FAD-dep_Monooxygenase_BioMet"/>
</dbReference>
<evidence type="ECO:0000256" key="4">
    <source>
        <dbReference type="ARBA" id="ARBA00023002"/>
    </source>
</evidence>
<reference evidence="9" key="1">
    <citation type="submission" date="2019-06" db="EMBL/GenBank/DDBJ databases">
        <authorList>
            <person name="Broberg M."/>
        </authorList>
    </citation>
    <scope>NUCLEOTIDE SEQUENCE [LARGE SCALE GENOMIC DNA]</scope>
</reference>
<keyword evidence="4" id="KW-0560">Oxidoreductase</keyword>
<comment type="similarity">
    <text evidence="1">Belongs to the paxM FAD-dependent monooxygenase family.</text>
</comment>
<sequence>MGSVNDHMQPMSATGINMLIVGAGIGGLSLAIEAHRKGHTVRIIEKRAELSALGDTIALESSAIRTMLRSWPGFAERAAAVCIDPGYNFYAENGDYLGTYSMGDPDLPPILAHRIEYHHLLYDYLRELGIEVELGKACADYFEEEGYGGVVLEGGIKITADVVVAADGVGSSSWKLVVGKPVNAVPSGFAIYRCNFPLGPALESSSMLRDRYGQYKTRFEFFLAPHGVLVFSLTPRRMSFMLGHPASLTSSEKWAGTVDKAECLPFVKGWDPICTEIINAAPPDSIIDWNLVWRDPQENWVSPKGRIVQIGDASHPFLPSAGYGGTQAQEDSMSLPECLRQAGKVNIPLALRVHNKLRFERVACCQRLGFMNRELILNVRRQGSLENLAMIHGDWLYKHDPEKYAEEEFQECASSILMGTPYKVKNSVPGYEYEPWTVEGLMDLAERGVDLEKIVGGTWRTSKQRQP</sequence>
<dbReference type="GO" id="GO:0004497">
    <property type="term" value="F:monooxygenase activity"/>
    <property type="evidence" value="ECO:0007669"/>
    <property type="project" value="UniProtKB-KW"/>
</dbReference>
<dbReference type="OrthoDB" id="16820at2759"/>
<dbReference type="SUPFAM" id="SSF51905">
    <property type="entry name" value="FAD/NAD(P)-binding domain"/>
    <property type="match status" value="1"/>
</dbReference>
<name>A0A9N9Y708_9HYPO</name>
<organism evidence="8 9">
    <name type="scientific">Clonostachys byssicola</name>
    <dbReference type="NCBI Taxonomy" id="160290"/>
    <lineage>
        <taxon>Eukaryota</taxon>
        <taxon>Fungi</taxon>
        <taxon>Dikarya</taxon>
        <taxon>Ascomycota</taxon>
        <taxon>Pezizomycotina</taxon>
        <taxon>Sordariomycetes</taxon>
        <taxon>Hypocreomycetidae</taxon>
        <taxon>Hypocreales</taxon>
        <taxon>Bionectriaceae</taxon>
        <taxon>Clonostachys</taxon>
    </lineage>
</organism>
<dbReference type="PRINTS" id="PR00420">
    <property type="entry name" value="RNGMNOXGNASE"/>
</dbReference>
<evidence type="ECO:0000256" key="6">
    <source>
        <dbReference type="SAM" id="Phobius"/>
    </source>
</evidence>
<comment type="caution">
    <text evidence="8">The sequence shown here is derived from an EMBL/GenBank/DDBJ whole genome shotgun (WGS) entry which is preliminary data.</text>
</comment>
<accession>A0A9N9Y708</accession>
<evidence type="ECO:0000256" key="2">
    <source>
        <dbReference type="ARBA" id="ARBA00022630"/>
    </source>
</evidence>
<reference evidence="8 9" key="2">
    <citation type="submission" date="2021-10" db="EMBL/GenBank/DDBJ databases">
        <authorList>
            <person name="Piombo E."/>
        </authorList>
    </citation>
    <scope>NUCLEOTIDE SEQUENCE [LARGE SCALE GENOMIC DNA]</scope>
</reference>
<dbReference type="EMBL" id="CABFNO020001527">
    <property type="protein sequence ID" value="CAG9994342.1"/>
    <property type="molecule type" value="Genomic_DNA"/>
</dbReference>
<dbReference type="Gene3D" id="3.50.50.60">
    <property type="entry name" value="FAD/NAD(P)-binding domain"/>
    <property type="match status" value="1"/>
</dbReference>
<dbReference type="InterPro" id="IPR002938">
    <property type="entry name" value="FAD-bd"/>
</dbReference>
<evidence type="ECO:0000256" key="5">
    <source>
        <dbReference type="ARBA" id="ARBA00023033"/>
    </source>
</evidence>
<dbReference type="Proteomes" id="UP000754883">
    <property type="component" value="Unassembled WGS sequence"/>
</dbReference>